<dbReference type="EMBL" id="JBHRUJ010000008">
    <property type="protein sequence ID" value="MFC3210562.1"/>
    <property type="molecule type" value="Genomic_DNA"/>
</dbReference>
<dbReference type="RefSeq" id="WP_117313692.1">
    <property type="nucleotide sequence ID" value="NZ_JBHRUJ010000008.1"/>
</dbReference>
<accession>A0ABV7KMB5</accession>
<proteinExistence type="predicted"/>
<protein>
    <submittedName>
        <fullName evidence="2">Beta-carotene 15,15'-monooxygenase</fullName>
    </submittedName>
</protein>
<feature type="transmembrane region" description="Helical" evidence="1">
    <location>
        <begin position="154"/>
        <end position="172"/>
    </location>
</feature>
<keyword evidence="1" id="KW-0472">Membrane</keyword>
<reference evidence="3" key="1">
    <citation type="journal article" date="2019" name="Int. J. Syst. Evol. Microbiol.">
        <title>The Global Catalogue of Microorganisms (GCM) 10K type strain sequencing project: providing services to taxonomists for standard genome sequencing and annotation.</title>
        <authorList>
            <consortium name="The Broad Institute Genomics Platform"/>
            <consortium name="The Broad Institute Genome Sequencing Center for Infectious Disease"/>
            <person name="Wu L."/>
            <person name="Ma J."/>
        </authorList>
    </citation>
    <scope>NUCLEOTIDE SEQUENCE [LARGE SCALE GENOMIC DNA]</scope>
    <source>
        <strain evidence="3">CCM 320</strain>
    </source>
</reference>
<feature type="transmembrane region" description="Helical" evidence="1">
    <location>
        <begin position="192"/>
        <end position="213"/>
    </location>
</feature>
<evidence type="ECO:0000313" key="2">
    <source>
        <dbReference type="EMBL" id="MFC3210562.1"/>
    </source>
</evidence>
<comment type="caution">
    <text evidence="2">The sequence shown here is derived from an EMBL/GenBank/DDBJ whole genome shotgun (WGS) entry which is preliminary data.</text>
</comment>
<keyword evidence="1" id="KW-0812">Transmembrane</keyword>
<keyword evidence="1" id="KW-1133">Transmembrane helix</keyword>
<evidence type="ECO:0000313" key="3">
    <source>
        <dbReference type="Proteomes" id="UP001595625"/>
    </source>
</evidence>
<name>A0ABV7KMB5_PLAOK</name>
<feature type="transmembrane region" description="Helical" evidence="1">
    <location>
        <begin position="41"/>
        <end position="64"/>
    </location>
</feature>
<gene>
    <name evidence="2" type="ORF">ACFOEJ_05740</name>
</gene>
<feature type="transmembrane region" description="Helical" evidence="1">
    <location>
        <begin position="220"/>
        <end position="237"/>
    </location>
</feature>
<feature type="transmembrane region" description="Helical" evidence="1">
    <location>
        <begin position="12"/>
        <end position="29"/>
    </location>
</feature>
<keyword evidence="3" id="KW-1185">Reference proteome</keyword>
<sequence>MFVMRQTNYAKWALFFLVLVLASNFILYRSPLSSMIIPEEASLLVLGSLLDFAVVAPLLLLATFRLTAKQFIGFVAGGFILARLLVPSLYFEPFAVFFYVGIGLEALVLFAEIALLGLLIIHIPKIHRSMKNQTGSPLFTLFPAVFEKIKPNPLIAIILSEALAFYYALFSWKKKAPEGPATVSLHKDSSVIAMNIMLIHAVVIETIGLHWWFHEESPQLSLILLILNIYTVVYFLGEIQAIRLNPLTIKDGNLNVSIGLSKRISVPLEAIESVRWGGKVDNEVLAFMAKDFEEPVPQVIIDFKAPQQATLFYGRTKSISQIALKVDDPDKLRALLESNIEQT</sequence>
<organism evidence="2 3">
    <name type="scientific">Planomicrobium okeanokoites</name>
    <name type="common">Planococcus okeanokoites</name>
    <name type="synonym">Flavobacterium okeanokoites</name>
    <dbReference type="NCBI Taxonomy" id="244"/>
    <lineage>
        <taxon>Bacteria</taxon>
        <taxon>Bacillati</taxon>
        <taxon>Bacillota</taxon>
        <taxon>Bacilli</taxon>
        <taxon>Bacillales</taxon>
        <taxon>Caryophanaceae</taxon>
        <taxon>Planomicrobium</taxon>
    </lineage>
</organism>
<feature type="transmembrane region" description="Helical" evidence="1">
    <location>
        <begin position="96"/>
        <end position="121"/>
    </location>
</feature>
<feature type="transmembrane region" description="Helical" evidence="1">
    <location>
        <begin position="71"/>
        <end position="90"/>
    </location>
</feature>
<dbReference type="Proteomes" id="UP001595625">
    <property type="component" value="Unassembled WGS sequence"/>
</dbReference>
<evidence type="ECO:0000256" key="1">
    <source>
        <dbReference type="SAM" id="Phobius"/>
    </source>
</evidence>